<dbReference type="AlphaFoldDB" id="A0A369T7M0"/>
<gene>
    <name evidence="1" type="ORF">DRB17_13705</name>
</gene>
<keyword evidence="2" id="KW-1185">Reference proteome</keyword>
<name>A0A369T7M0_9PROT</name>
<evidence type="ECO:0000313" key="1">
    <source>
        <dbReference type="EMBL" id="RDD61321.1"/>
    </source>
</evidence>
<sequence length="90" mass="9695">MAERYEDNDTLPEAVPRWRSVYDGGRCLGTLANCGPGSSYVFYACEPNLIVFDGCSFAAPAEAETVIVRAARRFRTCTPAGAGNGRDANQ</sequence>
<protein>
    <submittedName>
        <fullName evidence="1">Uncharacterized protein</fullName>
    </submittedName>
</protein>
<dbReference type="Proteomes" id="UP000253941">
    <property type="component" value="Unassembled WGS sequence"/>
</dbReference>
<proteinExistence type="predicted"/>
<accession>A0A369T7M0</accession>
<dbReference type="EMBL" id="QPMH01000013">
    <property type="protein sequence ID" value="RDD61321.1"/>
    <property type="molecule type" value="Genomic_DNA"/>
</dbReference>
<reference evidence="1 2" key="1">
    <citation type="submission" date="2018-07" db="EMBL/GenBank/DDBJ databases">
        <title>Venubactetium sediminum gen. nov., sp. nov., isolated from a marine solar saltern.</title>
        <authorList>
            <person name="Wang S."/>
        </authorList>
    </citation>
    <scope>NUCLEOTIDE SEQUENCE [LARGE SCALE GENOMIC DNA]</scope>
    <source>
        <strain evidence="1 2">WD2A32</strain>
    </source>
</reference>
<organism evidence="1 2">
    <name type="scientific">Ferruginivarius sediminum</name>
    <dbReference type="NCBI Taxonomy" id="2661937"/>
    <lineage>
        <taxon>Bacteria</taxon>
        <taxon>Pseudomonadati</taxon>
        <taxon>Pseudomonadota</taxon>
        <taxon>Alphaproteobacteria</taxon>
        <taxon>Rhodospirillales</taxon>
        <taxon>Rhodospirillaceae</taxon>
        <taxon>Ferruginivarius</taxon>
    </lineage>
</organism>
<dbReference type="RefSeq" id="WP_114582783.1">
    <property type="nucleotide sequence ID" value="NZ_QPMH01000013.1"/>
</dbReference>
<evidence type="ECO:0000313" key="2">
    <source>
        <dbReference type="Proteomes" id="UP000253941"/>
    </source>
</evidence>
<comment type="caution">
    <text evidence="1">The sequence shown here is derived from an EMBL/GenBank/DDBJ whole genome shotgun (WGS) entry which is preliminary data.</text>
</comment>